<dbReference type="EMBL" id="LSBH01000029">
    <property type="protein sequence ID" value="OAQ60857.1"/>
    <property type="molecule type" value="Genomic_DNA"/>
</dbReference>
<evidence type="ECO:0000313" key="3">
    <source>
        <dbReference type="Proteomes" id="UP000078240"/>
    </source>
</evidence>
<dbReference type="Proteomes" id="UP000078240">
    <property type="component" value="Unassembled WGS sequence"/>
</dbReference>
<sequence length="238" mass="26870">MPNISRWKAIDRALDFERQPGVGGSGHHRDWLHQEEQALLPQLRNEHLQTSVPPAEATKVCLRLRHLLQESVPCEMDEARITTPHSRIITTKVVEAAKEAGGQEYKGCVVYCLLVNERWFRHEALGELWDAGLQNLRAVACGVIAKAIIETEDDTNYLLHAVLLRRYSFLSRGAPTMPVNVIEKAVDLHSVRVIGSPGYQKCIGYLWRGWLVQDENDPSVFVDYARQGEYQLSGPHGP</sequence>
<gene>
    <name evidence="2" type="ORF">VFPBJ_11518</name>
</gene>
<protein>
    <submittedName>
        <fullName evidence="2">Ca2+ permeable channel</fullName>
    </submittedName>
</protein>
<accession>A0A179F5Z2</accession>
<feature type="domain" description="YVC1 N-terminal linker helical" evidence="1">
    <location>
        <begin position="58"/>
        <end position="228"/>
    </location>
</feature>
<dbReference type="AlphaFoldDB" id="A0A179F5Z2"/>
<proteinExistence type="predicted"/>
<name>A0A179F5Z2_PURLI</name>
<evidence type="ECO:0000259" key="1">
    <source>
        <dbReference type="Pfam" id="PF23190"/>
    </source>
</evidence>
<organism evidence="2 3">
    <name type="scientific">Purpureocillium lilacinum</name>
    <name type="common">Paecilomyces lilacinus</name>
    <dbReference type="NCBI Taxonomy" id="33203"/>
    <lineage>
        <taxon>Eukaryota</taxon>
        <taxon>Fungi</taxon>
        <taxon>Dikarya</taxon>
        <taxon>Ascomycota</taxon>
        <taxon>Pezizomycotina</taxon>
        <taxon>Sordariomycetes</taxon>
        <taxon>Hypocreomycetidae</taxon>
        <taxon>Hypocreales</taxon>
        <taxon>Ophiocordycipitaceae</taxon>
        <taxon>Purpureocillium</taxon>
    </lineage>
</organism>
<dbReference type="Pfam" id="PF23190">
    <property type="entry name" value="LHD_TRPY1"/>
    <property type="match status" value="1"/>
</dbReference>
<reference evidence="2 3" key="1">
    <citation type="submission" date="2016-01" db="EMBL/GenBank/DDBJ databases">
        <title>Biosynthesis of antibiotic leucinostatins and their inhibition on Phytophthora in bio-control Purpureocillium lilacinum.</title>
        <authorList>
            <person name="Wang G."/>
            <person name="Liu Z."/>
            <person name="Lin R."/>
            <person name="Li E."/>
            <person name="Mao Z."/>
            <person name="Ling J."/>
            <person name="Yin W."/>
            <person name="Xie B."/>
        </authorList>
    </citation>
    <scope>NUCLEOTIDE SEQUENCE [LARGE SCALE GENOMIC DNA]</scope>
    <source>
        <strain evidence="2">PLBJ-1</strain>
    </source>
</reference>
<comment type="caution">
    <text evidence="2">The sequence shown here is derived from an EMBL/GenBank/DDBJ whole genome shotgun (WGS) entry which is preliminary data.</text>
</comment>
<dbReference type="InterPro" id="IPR056337">
    <property type="entry name" value="LHD_YVC1"/>
</dbReference>
<evidence type="ECO:0000313" key="2">
    <source>
        <dbReference type="EMBL" id="OAQ60857.1"/>
    </source>
</evidence>